<name>A0A7M6DR34_9CNID</name>
<keyword evidence="2" id="KW-1185">Reference proteome</keyword>
<dbReference type="Proteomes" id="UP000594262">
    <property type="component" value="Unplaced"/>
</dbReference>
<sequence>MLKTGGHSIINTEECLTNFVSRVNDAYVMSHTIYDLVNDSVYRKMTINNGKVAGTPLGSHHILPGYWFTVFVAPQEALKRVFEAIQNEQELVKKMEGKDSLVTEAFDKFKSEAGVEEMFVLLQTFNTKVEAMAYPLSKLEGIDTFPNKNILKRLCQSISSGNYTFKIENDLMCTFCDEDSLCGYQFKVQFNVADFTQFAIDFAKQMVELLRPIVAKHKNIKEEVSKLLIGDVFMEN</sequence>
<reference evidence="1" key="1">
    <citation type="submission" date="2021-01" db="UniProtKB">
        <authorList>
            <consortium name="EnsemblMetazoa"/>
        </authorList>
    </citation>
    <scope>IDENTIFICATION</scope>
</reference>
<organism evidence="1 2">
    <name type="scientific">Clytia hemisphaerica</name>
    <dbReference type="NCBI Taxonomy" id="252671"/>
    <lineage>
        <taxon>Eukaryota</taxon>
        <taxon>Metazoa</taxon>
        <taxon>Cnidaria</taxon>
        <taxon>Hydrozoa</taxon>
        <taxon>Hydroidolina</taxon>
        <taxon>Leptothecata</taxon>
        <taxon>Obeliida</taxon>
        <taxon>Clytiidae</taxon>
        <taxon>Clytia</taxon>
    </lineage>
</organism>
<evidence type="ECO:0000313" key="1">
    <source>
        <dbReference type="EnsemblMetazoa" id="CLYHEMP023954.1"/>
    </source>
</evidence>
<evidence type="ECO:0000313" key="2">
    <source>
        <dbReference type="Proteomes" id="UP000594262"/>
    </source>
</evidence>
<proteinExistence type="predicted"/>
<protein>
    <submittedName>
        <fullName evidence="1">Uncharacterized protein</fullName>
    </submittedName>
</protein>
<dbReference type="AlphaFoldDB" id="A0A7M6DR34"/>
<dbReference type="EnsemblMetazoa" id="CLYHEMT023954.1">
    <property type="protein sequence ID" value="CLYHEMP023954.1"/>
    <property type="gene ID" value="CLYHEMG023954"/>
</dbReference>
<accession>A0A7M6DR34</accession>